<reference evidence="1 2" key="1">
    <citation type="submission" date="2022-03" db="EMBL/GenBank/DDBJ databases">
        <title>Hymenobactersp. isolated from the air.</title>
        <authorList>
            <person name="Won M."/>
            <person name="Kwon S.-W."/>
        </authorList>
    </citation>
    <scope>NUCLEOTIDE SEQUENCE [LARGE SCALE GENOMIC DNA]</scope>
    <source>
        <strain evidence="1 2">KACC 21982</strain>
    </source>
</reference>
<keyword evidence="2" id="KW-1185">Reference proteome</keyword>
<accession>A0ABY4D2X2</accession>
<sequence length="640" mass="69438">MSWRPASNYEERKANKGESQRIAPGKYNFFCYLALSVLASGTALGQGASPFVTGKTLGTAKNTLPGSPTVDADTYQRLAQNYSLASGMEYRYGSPSNLSNDGFPTQYKPADRRIDNHGAPGWDYQIGTQDPSKHDYFSNQAQFLFVPDLPIHPGLTVLQTMVMGEGTLSEKPDLPWVYYGGGSPDVDIARPNYILTNGGPLRQPTAVAHSYGFSTWSANSLVAFQSGLIAAFGTNTSRGEVAVKLAPGKVPTAIAMTSNNEFALVTVWDTNQRKGQVAVLAMGTGNSFWGDWSRVFPGLRNRGLFTFLKILGYIDLPGMTQPTEISASADYATSLDDNEGWMVSPDGSNRRYQEMQLDLNNETNRQSFISGDNQRRYARGGFATIISKAEKKVAFLDLKPLFEQMHNMYFTSRSNFQLTQNVGQQPNQWPFTFDAAPGSAPTVAKVVTLTQAPTAVRTSLVPGYNQAYVATQDGTLHLFSVGGYGSFVGGSPNQITEVGTVAVGSNPTSIAYSKSKGFINNSDNSNPGEVLMVVSRGERAIKWVRLTGNTGRITKTLRDTRLKDPVWVEDNDNHGTEAPVVTIADFAGKQIINYRYGPVIFHTNGGNQFGVGANGQSEFECGGFYPVLGQPFQVSGANVP</sequence>
<dbReference type="EMBL" id="CP094669">
    <property type="protein sequence ID" value="UOG76651.1"/>
    <property type="molecule type" value="Genomic_DNA"/>
</dbReference>
<name>A0ABY4D2X2_9BACT</name>
<organism evidence="1 2">
    <name type="scientific">Hymenobacter tibetensis</name>
    <dbReference type="NCBI Taxonomy" id="497967"/>
    <lineage>
        <taxon>Bacteria</taxon>
        <taxon>Pseudomonadati</taxon>
        <taxon>Bacteroidota</taxon>
        <taxon>Cytophagia</taxon>
        <taxon>Cytophagales</taxon>
        <taxon>Hymenobacteraceae</taxon>
        <taxon>Hymenobacter</taxon>
    </lineage>
</organism>
<evidence type="ECO:0000313" key="2">
    <source>
        <dbReference type="Proteomes" id="UP000831113"/>
    </source>
</evidence>
<proteinExistence type="predicted"/>
<dbReference type="RefSeq" id="WP_243801737.1">
    <property type="nucleotide sequence ID" value="NZ_CP094669.1"/>
</dbReference>
<evidence type="ECO:0000313" key="1">
    <source>
        <dbReference type="EMBL" id="UOG76651.1"/>
    </source>
</evidence>
<protein>
    <submittedName>
        <fullName evidence="1">Uncharacterized protein</fullName>
    </submittedName>
</protein>
<dbReference type="Proteomes" id="UP000831113">
    <property type="component" value="Chromosome"/>
</dbReference>
<gene>
    <name evidence="1" type="ORF">MTX78_08615</name>
</gene>